<proteinExistence type="predicted"/>
<dbReference type="Gene3D" id="3.40.50.2300">
    <property type="match status" value="1"/>
</dbReference>
<sequence>MEQTICVIDDDEIYQMIMSKIICRTGLFREKQTYCSASEALQDFKDPDRILPTVIFLDINMPRIDGWNFIEQMREIRPDFALETRIYIVTSSIANSDIEKAGFYNEIEGFISKPVSIEKIQEIAKANGIKRI</sequence>
<keyword evidence="4" id="KW-1185">Reference proteome</keyword>
<dbReference type="Proteomes" id="UP001262582">
    <property type="component" value="Unassembled WGS sequence"/>
</dbReference>
<dbReference type="SMART" id="SM00448">
    <property type="entry name" value="REC"/>
    <property type="match status" value="1"/>
</dbReference>
<reference evidence="3 4" key="1">
    <citation type="submission" date="2023-09" db="EMBL/GenBank/DDBJ databases">
        <authorList>
            <person name="Rey-Velasco X."/>
        </authorList>
    </citation>
    <scope>NUCLEOTIDE SEQUENCE [LARGE SCALE GENOMIC DNA]</scope>
    <source>
        <strain evidence="3 4">F117</strain>
    </source>
</reference>
<dbReference type="PANTHER" id="PTHR44520">
    <property type="entry name" value="RESPONSE REGULATOR RCP1-RELATED"/>
    <property type="match status" value="1"/>
</dbReference>
<feature type="modified residue" description="4-aspartylphosphate" evidence="1">
    <location>
        <position position="58"/>
    </location>
</feature>
<dbReference type="InterPro" id="IPR011006">
    <property type="entry name" value="CheY-like_superfamily"/>
</dbReference>
<evidence type="ECO:0000313" key="4">
    <source>
        <dbReference type="Proteomes" id="UP001262582"/>
    </source>
</evidence>
<evidence type="ECO:0000259" key="2">
    <source>
        <dbReference type="PROSITE" id="PS50110"/>
    </source>
</evidence>
<organism evidence="3 4">
    <name type="scientific">Autumnicola musiva</name>
    <dbReference type="NCBI Taxonomy" id="3075589"/>
    <lineage>
        <taxon>Bacteria</taxon>
        <taxon>Pseudomonadati</taxon>
        <taxon>Bacteroidota</taxon>
        <taxon>Flavobacteriia</taxon>
        <taxon>Flavobacteriales</taxon>
        <taxon>Flavobacteriaceae</taxon>
        <taxon>Autumnicola</taxon>
    </lineage>
</organism>
<comment type="caution">
    <text evidence="3">The sequence shown here is derived from an EMBL/GenBank/DDBJ whole genome shotgun (WGS) entry which is preliminary data.</text>
</comment>
<dbReference type="PROSITE" id="PS50110">
    <property type="entry name" value="RESPONSE_REGULATORY"/>
    <property type="match status" value="1"/>
</dbReference>
<keyword evidence="1" id="KW-0597">Phosphoprotein</keyword>
<dbReference type="InterPro" id="IPR001789">
    <property type="entry name" value="Sig_transdc_resp-reg_receiver"/>
</dbReference>
<dbReference type="Pfam" id="PF00072">
    <property type="entry name" value="Response_reg"/>
    <property type="match status" value="1"/>
</dbReference>
<evidence type="ECO:0000256" key="1">
    <source>
        <dbReference type="PROSITE-ProRule" id="PRU00169"/>
    </source>
</evidence>
<evidence type="ECO:0000313" key="3">
    <source>
        <dbReference type="EMBL" id="MDT0675088.1"/>
    </source>
</evidence>
<protein>
    <submittedName>
        <fullName evidence="3">Response regulator</fullName>
    </submittedName>
</protein>
<dbReference type="InterPro" id="IPR052893">
    <property type="entry name" value="TCS_response_regulator"/>
</dbReference>
<feature type="domain" description="Response regulatory" evidence="2">
    <location>
        <begin position="4"/>
        <end position="128"/>
    </location>
</feature>
<gene>
    <name evidence="3" type="ORF">RM539_00635</name>
</gene>
<accession>A0ABU3D0M2</accession>
<dbReference type="EMBL" id="JAVRHK010000001">
    <property type="protein sequence ID" value="MDT0675088.1"/>
    <property type="molecule type" value="Genomic_DNA"/>
</dbReference>
<dbReference type="RefSeq" id="WP_311501533.1">
    <property type="nucleotide sequence ID" value="NZ_JAVRHK010000001.1"/>
</dbReference>
<dbReference type="PANTHER" id="PTHR44520:SF2">
    <property type="entry name" value="RESPONSE REGULATOR RCP1"/>
    <property type="match status" value="1"/>
</dbReference>
<dbReference type="SUPFAM" id="SSF52172">
    <property type="entry name" value="CheY-like"/>
    <property type="match status" value="1"/>
</dbReference>
<name>A0ABU3D0M2_9FLAO</name>